<dbReference type="SUPFAM" id="SSF141571">
    <property type="entry name" value="Pentapeptide repeat-like"/>
    <property type="match status" value="1"/>
</dbReference>
<dbReference type="HOGENOM" id="CLU_599633_0_0_6"/>
<dbReference type="AlphaFoldDB" id="A0A0A8US30"/>
<proteinExistence type="predicted"/>
<accession>A0A0A8US30</accession>
<keyword evidence="2" id="KW-0315">Glutamine amidotransferase</keyword>
<dbReference type="OrthoDB" id="9813383at2"/>
<dbReference type="GO" id="GO:0016740">
    <property type="term" value="F:transferase activity"/>
    <property type="evidence" value="ECO:0007669"/>
    <property type="project" value="UniProtKB-KW"/>
</dbReference>
<dbReference type="RefSeq" id="WP_045106722.1">
    <property type="nucleotide sequence ID" value="NZ_LN681225.1"/>
</dbReference>
<name>A0A0A8US30_LEGHA</name>
<dbReference type="Gene3D" id="2.160.20.80">
    <property type="entry name" value="E3 ubiquitin-protein ligase SopA"/>
    <property type="match status" value="1"/>
</dbReference>
<gene>
    <name evidence="2" type="ORF">LHA_2531</name>
</gene>
<dbReference type="InterPro" id="IPR017926">
    <property type="entry name" value="GATASE"/>
</dbReference>
<dbReference type="EMBL" id="LN681225">
    <property type="protein sequence ID" value="CEK11538.1"/>
    <property type="molecule type" value="Genomic_DNA"/>
</dbReference>
<protein>
    <submittedName>
        <fullName evidence="2">Putative Glutamine amidotransferase</fullName>
    </submittedName>
</protein>
<dbReference type="SUPFAM" id="SSF52317">
    <property type="entry name" value="Class I glutamine amidotransferase-like"/>
    <property type="match status" value="1"/>
</dbReference>
<feature type="domain" description="Glutamine amidotransferase" evidence="1">
    <location>
        <begin position="220"/>
        <end position="425"/>
    </location>
</feature>
<dbReference type="STRING" id="449.LHA_2531"/>
<organism evidence="2 3">
    <name type="scientific">Legionella hackeliae</name>
    <dbReference type="NCBI Taxonomy" id="449"/>
    <lineage>
        <taxon>Bacteria</taxon>
        <taxon>Pseudomonadati</taxon>
        <taxon>Pseudomonadota</taxon>
        <taxon>Gammaproteobacteria</taxon>
        <taxon>Legionellales</taxon>
        <taxon>Legionellaceae</taxon>
        <taxon>Legionella</taxon>
    </lineage>
</organism>
<reference evidence="3" key="1">
    <citation type="submission" date="2014-09" db="EMBL/GenBank/DDBJ databases">
        <authorList>
            <person name="Gomez-Valero L."/>
        </authorList>
    </citation>
    <scope>NUCLEOTIDE SEQUENCE [LARGE SCALE GENOMIC DNA]</scope>
    <source>
        <strain evidence="3">ATCC35250</strain>
    </source>
</reference>
<evidence type="ECO:0000259" key="1">
    <source>
        <dbReference type="Pfam" id="PF00117"/>
    </source>
</evidence>
<dbReference type="PATRIC" id="fig|449.7.peg.1083"/>
<keyword evidence="2" id="KW-0808">Transferase</keyword>
<dbReference type="Proteomes" id="UP000032803">
    <property type="component" value="Chromosome I"/>
</dbReference>
<evidence type="ECO:0000313" key="3">
    <source>
        <dbReference type="Proteomes" id="UP000032803"/>
    </source>
</evidence>
<dbReference type="Gene3D" id="3.40.50.880">
    <property type="match status" value="1"/>
</dbReference>
<evidence type="ECO:0000313" key="2">
    <source>
        <dbReference type="EMBL" id="CEK11538.1"/>
    </source>
</evidence>
<dbReference type="Pfam" id="PF00117">
    <property type="entry name" value="GATase"/>
    <property type="match status" value="1"/>
</dbReference>
<dbReference type="KEGG" id="lha:LHA_2531"/>
<sequence length="456" mass="52642">MPLKHITQQQLVLFIQKKFFSQTRPLGDFDWADNLNAEGFASEFIDINFTEVLEELNTAASPDNVKTFFLMTKGSFTKINFNNCVDIWCIEEANFDECCFQNCSSKGFESAVLKKCIFENVMFDSARLSELDCTEVEFIQCKFTKCILAEFQLDDVNFKDCEFVSSFLLDIADLSIESYSNNKLAKSTLMVNTAWDGIHFSTHYTDEPDKPLLLVLYCYDDGVTYANMLLNFLREKEVDLLLIHPKMGFSHPILDEYANRINGIILPGGPDIPVHNPHHQRFSFEINLLKFAIDKHIPTLGICRGHQLIGYYYGAQVIPMKNHQQSIIHVKPKESKSHNLLQKKYEKYSQSEGEEKSLVQAHEKGGFIYRSECNHSQAVFFKKNSRDKNHIKIVSRSLDNVIEAMEIGDHILTFQHHNEALVSEKNKIAKALLKQYLELVNTHFQNFNHTKKNFFQ</sequence>
<dbReference type="PROSITE" id="PS51273">
    <property type="entry name" value="GATASE_TYPE_1"/>
    <property type="match status" value="1"/>
</dbReference>
<keyword evidence="3" id="KW-1185">Reference proteome</keyword>
<dbReference type="InterPro" id="IPR029062">
    <property type="entry name" value="Class_I_gatase-like"/>
</dbReference>